<evidence type="ECO:0000259" key="9">
    <source>
        <dbReference type="PROSITE" id="PS50979"/>
    </source>
</evidence>
<dbReference type="PROSITE" id="PS50979">
    <property type="entry name" value="BC"/>
    <property type="match status" value="1"/>
</dbReference>
<keyword evidence="3 7" id="KW-0547">Nucleotide-binding</keyword>
<dbReference type="EMBL" id="JAEKNN010000053">
    <property type="protein sequence ID" value="MBJ7609877.1"/>
    <property type="molecule type" value="Genomic_DNA"/>
</dbReference>
<keyword evidence="2 10" id="KW-0436">Ligase</keyword>
<dbReference type="InterPro" id="IPR011054">
    <property type="entry name" value="Rudment_hybrid_motif"/>
</dbReference>
<dbReference type="InterPro" id="IPR005479">
    <property type="entry name" value="CPAse_ATP-bd"/>
</dbReference>
<evidence type="ECO:0000313" key="10">
    <source>
        <dbReference type="EMBL" id="MBJ7609877.1"/>
    </source>
</evidence>
<dbReference type="Proteomes" id="UP000614410">
    <property type="component" value="Unassembled WGS sequence"/>
</dbReference>
<dbReference type="InterPro" id="IPR050856">
    <property type="entry name" value="Biotin_carboxylase_complex"/>
</dbReference>
<dbReference type="InterPro" id="IPR005482">
    <property type="entry name" value="Biotin_COase_C"/>
</dbReference>
<keyword evidence="4 7" id="KW-0067">ATP-binding</keyword>
<dbReference type="EC" id="6.3.4.14" evidence="1"/>
<keyword evidence="5" id="KW-0460">Magnesium</keyword>
<dbReference type="Gene3D" id="3.30.470.20">
    <property type="entry name" value="ATP-grasp fold, B domain"/>
    <property type="match status" value="1"/>
</dbReference>
<dbReference type="GO" id="GO:0046872">
    <property type="term" value="F:metal ion binding"/>
    <property type="evidence" value="ECO:0007669"/>
    <property type="project" value="InterPro"/>
</dbReference>
<dbReference type="FunFam" id="3.30.470.20:FF:000028">
    <property type="entry name" value="Methylcrotonoyl-CoA carboxylase subunit alpha, mitochondrial"/>
    <property type="match status" value="1"/>
</dbReference>
<accession>A0A934NA87</accession>
<dbReference type="Pfam" id="PF00289">
    <property type="entry name" value="Biotin_carb_N"/>
    <property type="match status" value="1"/>
</dbReference>
<dbReference type="NCBIfam" id="NF006367">
    <property type="entry name" value="PRK08591.1"/>
    <property type="match status" value="1"/>
</dbReference>
<dbReference type="InterPro" id="IPR005481">
    <property type="entry name" value="BC-like_N"/>
</dbReference>
<dbReference type="SUPFAM" id="SSF56059">
    <property type="entry name" value="Glutathione synthetase ATP-binding domain-like"/>
    <property type="match status" value="1"/>
</dbReference>
<dbReference type="PANTHER" id="PTHR18866:SF33">
    <property type="entry name" value="METHYLCROTONOYL-COA CARBOXYLASE SUBUNIT ALPHA, MITOCHONDRIAL-RELATED"/>
    <property type="match status" value="1"/>
</dbReference>
<dbReference type="FunFam" id="3.40.50.20:FF:000010">
    <property type="entry name" value="Propionyl-CoA carboxylase subunit alpha"/>
    <property type="match status" value="1"/>
</dbReference>
<name>A0A934NA87_9BACT</name>
<evidence type="ECO:0000256" key="2">
    <source>
        <dbReference type="ARBA" id="ARBA00022598"/>
    </source>
</evidence>
<gene>
    <name evidence="10" type="primary">accC</name>
    <name evidence="10" type="ORF">JF887_10690</name>
</gene>
<evidence type="ECO:0000259" key="8">
    <source>
        <dbReference type="PROSITE" id="PS50975"/>
    </source>
</evidence>
<dbReference type="PROSITE" id="PS00866">
    <property type="entry name" value="CPSASE_1"/>
    <property type="match status" value="1"/>
</dbReference>
<dbReference type="GO" id="GO:0004075">
    <property type="term" value="F:biotin carboxylase activity"/>
    <property type="evidence" value="ECO:0007669"/>
    <property type="project" value="UniProtKB-EC"/>
</dbReference>
<organism evidence="10 11">
    <name type="scientific">Candidatus Amunia macphersoniae</name>
    <dbReference type="NCBI Taxonomy" id="3127014"/>
    <lineage>
        <taxon>Bacteria</taxon>
        <taxon>Bacillati</taxon>
        <taxon>Candidatus Dormiibacterota</taxon>
        <taxon>Candidatus Dormibacteria</taxon>
        <taxon>Candidatus Aeolococcales</taxon>
        <taxon>Candidatus Aeolococcaceae</taxon>
        <taxon>Candidatus Amunia</taxon>
    </lineage>
</organism>
<evidence type="ECO:0000256" key="1">
    <source>
        <dbReference type="ARBA" id="ARBA00013263"/>
    </source>
</evidence>
<evidence type="ECO:0000313" key="11">
    <source>
        <dbReference type="Proteomes" id="UP000614410"/>
    </source>
</evidence>
<comment type="caution">
    <text evidence="10">The sequence shown here is derived from an EMBL/GenBank/DDBJ whole genome shotgun (WGS) entry which is preliminary data.</text>
</comment>
<evidence type="ECO:0000256" key="6">
    <source>
        <dbReference type="ARBA" id="ARBA00023267"/>
    </source>
</evidence>
<dbReference type="PANTHER" id="PTHR18866">
    <property type="entry name" value="CARBOXYLASE:PYRUVATE/ACETYL-COA/PROPIONYL-COA CARBOXYLASE"/>
    <property type="match status" value="1"/>
</dbReference>
<feature type="domain" description="Biotin carboxylation" evidence="9">
    <location>
        <begin position="1"/>
        <end position="444"/>
    </location>
</feature>
<dbReference type="FunFam" id="3.30.1490.20:FF:000003">
    <property type="entry name" value="acetyl-CoA carboxylase isoform X1"/>
    <property type="match status" value="1"/>
</dbReference>
<dbReference type="InterPro" id="IPR016185">
    <property type="entry name" value="PreATP-grasp_dom_sf"/>
</dbReference>
<dbReference type="SMART" id="SM00878">
    <property type="entry name" value="Biotin_carb_C"/>
    <property type="match status" value="1"/>
</dbReference>
<feature type="domain" description="ATP-grasp" evidence="8">
    <location>
        <begin position="120"/>
        <end position="315"/>
    </location>
</feature>
<evidence type="ECO:0000256" key="4">
    <source>
        <dbReference type="ARBA" id="ARBA00022840"/>
    </source>
</evidence>
<dbReference type="AlphaFoldDB" id="A0A934NA87"/>
<keyword evidence="6" id="KW-0092">Biotin</keyword>
<dbReference type="SUPFAM" id="SSF52440">
    <property type="entry name" value="PreATP-grasp domain"/>
    <property type="match status" value="1"/>
</dbReference>
<dbReference type="Pfam" id="PF02785">
    <property type="entry name" value="Biotin_carb_C"/>
    <property type="match status" value="1"/>
</dbReference>
<dbReference type="GO" id="GO:0005524">
    <property type="term" value="F:ATP binding"/>
    <property type="evidence" value="ECO:0007669"/>
    <property type="project" value="UniProtKB-UniRule"/>
</dbReference>
<dbReference type="InterPro" id="IPR004549">
    <property type="entry name" value="Acetyl_CoA_COase_biotin_COase"/>
</dbReference>
<dbReference type="InterPro" id="IPR011761">
    <property type="entry name" value="ATP-grasp"/>
</dbReference>
<evidence type="ECO:0000256" key="7">
    <source>
        <dbReference type="PROSITE-ProRule" id="PRU00409"/>
    </source>
</evidence>
<reference evidence="10 11" key="1">
    <citation type="submission" date="2020-10" db="EMBL/GenBank/DDBJ databases">
        <title>Ca. Dormibacterota MAGs.</title>
        <authorList>
            <person name="Montgomery K."/>
        </authorList>
    </citation>
    <scope>NUCLEOTIDE SEQUENCE [LARGE SCALE GENOMIC DNA]</scope>
    <source>
        <strain evidence="10">Mitchell_Peninsula_5</strain>
    </source>
</reference>
<dbReference type="NCBIfam" id="TIGR00514">
    <property type="entry name" value="accC"/>
    <property type="match status" value="1"/>
</dbReference>
<evidence type="ECO:0000256" key="5">
    <source>
        <dbReference type="ARBA" id="ARBA00022842"/>
    </source>
</evidence>
<dbReference type="Pfam" id="PF02786">
    <property type="entry name" value="CPSase_L_D2"/>
    <property type="match status" value="1"/>
</dbReference>
<dbReference type="SUPFAM" id="SSF51246">
    <property type="entry name" value="Rudiment single hybrid motif"/>
    <property type="match status" value="1"/>
</dbReference>
<dbReference type="InterPro" id="IPR011764">
    <property type="entry name" value="Biotin_carboxylation_dom"/>
</dbReference>
<evidence type="ECO:0000256" key="3">
    <source>
        <dbReference type="ARBA" id="ARBA00022741"/>
    </source>
</evidence>
<sequence length="480" mass="51474">MFTKVLVANRGEIALRVIRGCRDLGIATVAVHSEADRTAAFALLADEAVEIGPAPSAQSYLVIDRIIEAALATGAQAVHPGYGFLSENQAFARACADHGITFIGPTPEAMAAMGEKVPARQRMSDSGVPIVPGSDALEDVDAAVAAAGEVGYPVLIKASAGGGGIGMRVARDEVELREGLEIAQSTAQRAFGNATVFLERYVESPRHIEIQVLADTHGNVVHLGERECSIQRRHQKILEEAPSPIIDAATRARMGEAAVTAARAVGYVNAGTVEFIYSNGEFFFLEMNTRLQVEHPVTELVYGVDLVVEQLRIAAGERLELRQEELVPRGHAIECRVNAEKYAKNFMPAPGQVTGYREPSGPGVRVDSALAAPGMVSPNYDPMIAKLIVWGPTRELAIARMRRALLEYAITGISTNIAYHLAILDDPDFAAGTYTTHFIDGHPQLVAAAEVWEERRQPFMRVLRDPARAAAIAAAAVSVG</sequence>
<dbReference type="PROSITE" id="PS50975">
    <property type="entry name" value="ATP_GRASP"/>
    <property type="match status" value="1"/>
</dbReference>
<proteinExistence type="predicted"/>
<protein>
    <recommendedName>
        <fullName evidence="1">biotin carboxylase</fullName>
        <ecNumber evidence="1">6.3.4.14</ecNumber>
    </recommendedName>
</protein>
<dbReference type="PROSITE" id="PS00867">
    <property type="entry name" value="CPSASE_2"/>
    <property type="match status" value="1"/>
</dbReference>